<dbReference type="Proteomes" id="UP000004687">
    <property type="component" value="Unassembled WGS sequence"/>
</dbReference>
<organism evidence="1">
    <name type="scientific">Vibrio cholerae (strain MO10)</name>
    <dbReference type="NCBI Taxonomy" id="345072"/>
    <lineage>
        <taxon>Bacteria</taxon>
        <taxon>Pseudomonadati</taxon>
        <taxon>Pseudomonadota</taxon>
        <taxon>Gammaproteobacteria</taxon>
        <taxon>Vibrionales</taxon>
        <taxon>Vibrionaceae</taxon>
        <taxon>Vibrio</taxon>
    </lineage>
</organism>
<name>A0A0X1L0B9_VIBCO</name>
<reference evidence="1" key="1">
    <citation type="submission" date="2005-09" db="EMBL/GenBank/DDBJ databases">
        <title>Annotation of Vibrio cholerae MO10.</title>
        <authorList>
            <person name="Colwell R."/>
            <person name="Grim C.J."/>
            <person name="Young S."/>
            <person name="Jaffe D."/>
            <person name="Gnerre S."/>
            <person name="Berlin A."/>
            <person name="Heiman D."/>
            <person name="Hepburn T."/>
            <person name="Shea T."/>
            <person name="Sykes S."/>
            <person name="Yandava C."/>
            <person name="Alvarado L."/>
            <person name="Kodira C."/>
            <person name="Borodovsky M."/>
            <person name="Heidelberg J."/>
            <person name="Lander E."/>
            <person name="Galagan J."/>
            <person name="Nusbaum C."/>
            <person name="Birren B."/>
        </authorList>
    </citation>
    <scope>NUCLEOTIDE SEQUENCE [LARGE SCALE GENOMIC DNA]</scope>
    <source>
        <strain evidence="1">MO10</strain>
    </source>
</reference>
<protein>
    <submittedName>
        <fullName evidence="1">Uncharacterized protein</fullName>
    </submittedName>
</protein>
<feature type="non-terminal residue" evidence="1">
    <location>
        <position position="1"/>
    </location>
</feature>
<dbReference type="HOGENOM" id="CLU_3322077_0_0_6"/>
<sequence>GCVRNLAFTVSEKQPASLMRIELHTIKICHFAAVTNGLD</sequence>
<dbReference type="EMBL" id="DS990137">
    <property type="protein sequence ID" value="EET24067.1"/>
    <property type="molecule type" value="Genomic_DNA"/>
</dbReference>
<gene>
    <name evidence="1" type="ORF">VchoM_02094</name>
</gene>
<proteinExistence type="predicted"/>
<reference evidence="1" key="2">
    <citation type="submission" date="2008-07" db="EMBL/GenBank/DDBJ databases">
        <authorList>
            <consortium name="Broad Institute Genome Sequencing Platform"/>
            <person name="Colwell R."/>
            <person name="Grim C.J."/>
            <person name="Young S."/>
            <person name="Jaffe D."/>
            <person name="Gnerre S."/>
            <person name="Berlin A."/>
            <person name="Heiman D."/>
            <person name="Hepburn T."/>
            <person name="Shea T."/>
            <person name="Sykes S."/>
            <person name="Alvarado L."/>
            <person name="Kodira C."/>
            <person name="Heidelberg J."/>
            <person name="Lander E."/>
            <person name="Galagan J."/>
            <person name="Nusbaum C."/>
            <person name="Birren B."/>
        </authorList>
    </citation>
    <scope>NUCLEOTIDE SEQUENCE [LARGE SCALE GENOMIC DNA]</scope>
    <source>
        <strain evidence="1">MO10</strain>
    </source>
</reference>
<accession>A0A0X1L0B9</accession>
<dbReference type="AlphaFoldDB" id="A0A0X1L0B9"/>
<evidence type="ECO:0000313" key="1">
    <source>
        <dbReference type="EMBL" id="EET24067.1"/>
    </source>
</evidence>